<proteinExistence type="predicted"/>
<dbReference type="InterPro" id="IPR025665">
    <property type="entry name" value="Beta-barrel_OMP_2"/>
</dbReference>
<dbReference type="Proteomes" id="UP000628669">
    <property type="component" value="Unassembled WGS sequence"/>
</dbReference>
<sequence>MRKMFFAILLFAGLAEGSAQLHLGAKAGANLTKIDGEAFRDKFALGYQLGGYAYYDFSKAFGLQLEVQFNQSNTKIEERYSEVLFNVFDKKKKLNYISVPVLLRLNTKGLITIVGGPQFSFLANSDETTLQNSKRLFKKTDFGLVAGVEVNFKPFILYGRYTWGFSKISEIGDSPKSRQIQIGLAANIF</sequence>
<gene>
    <name evidence="2" type="ORF">JHL15_10680</name>
</gene>
<dbReference type="Pfam" id="PF13568">
    <property type="entry name" value="OMP_b-brl_2"/>
    <property type="match status" value="1"/>
</dbReference>
<protein>
    <submittedName>
        <fullName evidence="2">PorT family protein</fullName>
    </submittedName>
</protein>
<name>A0ABS1FV45_9FLAO</name>
<evidence type="ECO:0000313" key="2">
    <source>
        <dbReference type="EMBL" id="MBK1896218.1"/>
    </source>
</evidence>
<feature type="domain" description="Outer membrane protein beta-barrel" evidence="1">
    <location>
        <begin position="20"/>
        <end position="169"/>
    </location>
</feature>
<evidence type="ECO:0000259" key="1">
    <source>
        <dbReference type="Pfam" id="PF13568"/>
    </source>
</evidence>
<reference evidence="3" key="1">
    <citation type="submission" date="2021-01" db="EMBL/GenBank/DDBJ databases">
        <title>Genome public.</title>
        <authorList>
            <person name="Liu C."/>
            <person name="Sun Q."/>
        </authorList>
    </citation>
    <scope>NUCLEOTIDE SEQUENCE [LARGE SCALE GENOMIC DNA]</scope>
    <source>
        <strain evidence="3">YIM B02567</strain>
    </source>
</reference>
<dbReference type="EMBL" id="JAENHK010000010">
    <property type="protein sequence ID" value="MBK1896218.1"/>
    <property type="molecule type" value="Genomic_DNA"/>
</dbReference>
<keyword evidence="3" id="KW-1185">Reference proteome</keyword>
<comment type="caution">
    <text evidence="2">The sequence shown here is derived from an EMBL/GenBank/DDBJ whole genome shotgun (WGS) entry which is preliminary data.</text>
</comment>
<organism evidence="2 3">
    <name type="scientific">Chryseobacterium paridis</name>
    <dbReference type="NCBI Taxonomy" id="2800328"/>
    <lineage>
        <taxon>Bacteria</taxon>
        <taxon>Pseudomonadati</taxon>
        <taxon>Bacteroidota</taxon>
        <taxon>Flavobacteriia</taxon>
        <taxon>Flavobacteriales</taxon>
        <taxon>Weeksellaceae</taxon>
        <taxon>Chryseobacterium group</taxon>
        <taxon>Chryseobacterium</taxon>
    </lineage>
</organism>
<dbReference type="RefSeq" id="WP_200245649.1">
    <property type="nucleotide sequence ID" value="NZ_JAENHK010000010.1"/>
</dbReference>
<accession>A0ABS1FV45</accession>
<evidence type="ECO:0000313" key="3">
    <source>
        <dbReference type="Proteomes" id="UP000628669"/>
    </source>
</evidence>